<dbReference type="SUPFAM" id="SSF55261">
    <property type="entry name" value="GAD domain-like"/>
    <property type="match status" value="1"/>
</dbReference>
<dbReference type="CDD" id="cd00777">
    <property type="entry name" value="AspRS_core"/>
    <property type="match status" value="1"/>
</dbReference>
<dbReference type="InterPro" id="IPR029351">
    <property type="entry name" value="GAD_dom"/>
</dbReference>
<evidence type="ECO:0000256" key="8">
    <source>
        <dbReference type="HAMAP-Rule" id="MF_00044"/>
    </source>
</evidence>
<comment type="subcellular location">
    <subcellularLocation>
        <location evidence="8">Cytoplasm</location>
    </subcellularLocation>
</comment>
<evidence type="ECO:0000256" key="5">
    <source>
        <dbReference type="ARBA" id="ARBA00022840"/>
    </source>
</evidence>
<feature type="binding site" evidence="8">
    <location>
        <position position="487"/>
    </location>
    <ligand>
        <name>L-aspartate</name>
        <dbReference type="ChEBI" id="CHEBI:29991"/>
    </ligand>
</feature>
<dbReference type="Gene3D" id="2.40.50.140">
    <property type="entry name" value="Nucleic acid-binding proteins"/>
    <property type="match status" value="1"/>
</dbReference>
<dbReference type="EMBL" id="AP014612">
    <property type="protein sequence ID" value="BAQ23590.1"/>
    <property type="molecule type" value="Genomic_DNA"/>
</dbReference>
<comment type="catalytic activity">
    <reaction evidence="8">
        <text>tRNA(Asx) + L-aspartate + ATP = L-aspartyl-tRNA(Asx) + AMP + diphosphate</text>
        <dbReference type="Rhea" id="RHEA:18349"/>
        <dbReference type="Rhea" id="RHEA-COMP:9710"/>
        <dbReference type="Rhea" id="RHEA-COMP:9711"/>
        <dbReference type="ChEBI" id="CHEBI:29991"/>
        <dbReference type="ChEBI" id="CHEBI:30616"/>
        <dbReference type="ChEBI" id="CHEBI:33019"/>
        <dbReference type="ChEBI" id="CHEBI:78442"/>
        <dbReference type="ChEBI" id="CHEBI:78516"/>
        <dbReference type="ChEBI" id="CHEBI:456215"/>
        <dbReference type="EC" id="6.1.1.23"/>
    </reaction>
</comment>
<dbReference type="NCBIfam" id="NF001750">
    <property type="entry name" value="PRK00476.1"/>
    <property type="match status" value="1"/>
</dbReference>
<dbReference type="PANTHER" id="PTHR22594">
    <property type="entry name" value="ASPARTYL/LYSYL-TRNA SYNTHETASE"/>
    <property type="match status" value="1"/>
</dbReference>
<dbReference type="GO" id="GO:0016740">
    <property type="term" value="F:transferase activity"/>
    <property type="evidence" value="ECO:0007669"/>
    <property type="project" value="UniProtKB-ARBA"/>
</dbReference>
<name>A0A1L7LHI7_9STRE</name>
<dbReference type="PRINTS" id="PR01042">
    <property type="entry name" value="TRNASYNTHASP"/>
</dbReference>
<dbReference type="Pfam" id="PF01336">
    <property type="entry name" value="tRNA_anti-codon"/>
    <property type="match status" value="1"/>
</dbReference>
<dbReference type="GO" id="GO:0140096">
    <property type="term" value="F:catalytic activity, acting on a protein"/>
    <property type="evidence" value="ECO:0007669"/>
    <property type="project" value="UniProtKB-ARBA"/>
</dbReference>
<organism evidence="10 11">
    <name type="scientific">Streptococcus troglodytae</name>
    <dbReference type="NCBI Taxonomy" id="1111760"/>
    <lineage>
        <taxon>Bacteria</taxon>
        <taxon>Bacillati</taxon>
        <taxon>Bacillota</taxon>
        <taxon>Bacilli</taxon>
        <taxon>Lactobacillales</taxon>
        <taxon>Streptococcaceae</taxon>
        <taxon>Streptococcus</taxon>
    </lineage>
</organism>
<accession>A0A1L7LHI7</accession>
<dbReference type="Gene3D" id="3.30.1360.30">
    <property type="entry name" value="GAD-like domain"/>
    <property type="match status" value="1"/>
</dbReference>
<dbReference type="RefSeq" id="WP_128832837.1">
    <property type="nucleotide sequence ID" value="NZ_AP014612.1"/>
</dbReference>
<dbReference type="KEGG" id="strg:SRT_03290"/>
<comment type="function">
    <text evidence="8">Aspartyl-tRNA synthetase with relaxed tRNA specificity since it is able to aspartylate not only its cognate tRNA(Asp) but also tRNA(Asn). Reaction proceeds in two steps: L-aspartate is first activated by ATP to form Asp-AMP and then transferred to the acceptor end of tRNA(Asp/Asn).</text>
</comment>
<dbReference type="GO" id="GO:0005737">
    <property type="term" value="C:cytoplasm"/>
    <property type="evidence" value="ECO:0007669"/>
    <property type="project" value="UniProtKB-SubCell"/>
</dbReference>
<proteinExistence type="inferred from homology"/>
<keyword evidence="11" id="KW-1185">Reference proteome</keyword>
<dbReference type="Proteomes" id="UP000217758">
    <property type="component" value="Chromosome"/>
</dbReference>
<feature type="binding site" evidence="8">
    <location>
        <begin position="218"/>
        <end position="220"/>
    </location>
    <ligand>
        <name>ATP</name>
        <dbReference type="ChEBI" id="CHEBI:30616"/>
    </ligand>
</feature>
<keyword evidence="3 8" id="KW-0436">Ligase</keyword>
<dbReference type="PANTHER" id="PTHR22594:SF5">
    <property type="entry name" value="ASPARTATE--TRNA LIGASE, MITOCHONDRIAL"/>
    <property type="match status" value="1"/>
</dbReference>
<comment type="similarity">
    <text evidence="1 8">Belongs to the class-II aminoacyl-tRNA synthetase family. Type 1 subfamily.</text>
</comment>
<dbReference type="GO" id="GO:0006422">
    <property type="term" value="P:aspartyl-tRNA aminoacylation"/>
    <property type="evidence" value="ECO:0007669"/>
    <property type="project" value="UniProtKB-UniRule"/>
</dbReference>
<keyword evidence="4 8" id="KW-0547">Nucleotide-binding</keyword>
<keyword evidence="6 8" id="KW-0648">Protein biosynthesis</keyword>
<feature type="binding site" evidence="8">
    <location>
        <position position="446"/>
    </location>
    <ligand>
        <name>L-aspartate</name>
        <dbReference type="ChEBI" id="CHEBI:29991"/>
    </ligand>
</feature>
<gene>
    <name evidence="8 10" type="primary">aspS</name>
    <name evidence="10" type="ORF">SRT_03290</name>
</gene>
<keyword evidence="2 8" id="KW-0963">Cytoplasm</keyword>
<feature type="domain" description="Aminoacyl-transfer RNA synthetases class-II family profile" evidence="9">
    <location>
        <begin position="139"/>
        <end position="553"/>
    </location>
</feature>
<dbReference type="SUPFAM" id="SSF50249">
    <property type="entry name" value="Nucleic acid-binding proteins"/>
    <property type="match status" value="1"/>
</dbReference>
<dbReference type="PROSITE" id="PS50862">
    <property type="entry name" value="AA_TRNA_LIGASE_II"/>
    <property type="match status" value="1"/>
</dbReference>
<dbReference type="CDD" id="cd04317">
    <property type="entry name" value="EcAspRS_like_N"/>
    <property type="match status" value="1"/>
</dbReference>
<evidence type="ECO:0000256" key="3">
    <source>
        <dbReference type="ARBA" id="ARBA00022598"/>
    </source>
</evidence>
<protein>
    <recommendedName>
        <fullName evidence="8">Aspartate--tRNA(Asp/Asn) ligase</fullName>
        <ecNumber evidence="8">6.1.1.23</ecNumber>
    </recommendedName>
    <alternativeName>
        <fullName evidence="8">Aspartyl-tRNA synthetase</fullName>
        <shortName evidence="8">AspRS</shortName>
    </alternativeName>
    <alternativeName>
        <fullName evidence="8">Non-discriminating aspartyl-tRNA synthetase</fullName>
        <shortName evidence="8">ND-AspRS</shortName>
    </alternativeName>
</protein>
<feature type="binding site" evidence="8">
    <location>
        <position position="480"/>
    </location>
    <ligand>
        <name>ATP</name>
        <dbReference type="ChEBI" id="CHEBI:30616"/>
    </ligand>
</feature>
<comment type="caution">
    <text evidence="8">Lacks conserved residue(s) required for the propagation of feature annotation.</text>
</comment>
<feature type="region of interest" description="Aspartate" evidence="8">
    <location>
        <begin position="196"/>
        <end position="199"/>
    </location>
</feature>
<dbReference type="InterPro" id="IPR004115">
    <property type="entry name" value="GAD-like_sf"/>
</dbReference>
<dbReference type="GO" id="GO:0003676">
    <property type="term" value="F:nucleic acid binding"/>
    <property type="evidence" value="ECO:0007669"/>
    <property type="project" value="InterPro"/>
</dbReference>
<feature type="site" description="Important for tRNA non-discrimination" evidence="8">
    <location>
        <position position="30"/>
    </location>
</feature>
<evidence type="ECO:0000259" key="9">
    <source>
        <dbReference type="PROSITE" id="PS50862"/>
    </source>
</evidence>
<evidence type="ECO:0000313" key="11">
    <source>
        <dbReference type="Proteomes" id="UP000217758"/>
    </source>
</evidence>
<reference evidence="10 11" key="1">
    <citation type="journal article" date="2016" name="Microbiol. Immunol.">
        <title>Complete genome sequence of Streptococcus troglodytae TKU31 isolated from the oral cavity of a chimpanzee (Pan troglodytes).</title>
        <authorList>
            <person name="Okamoto M."/>
            <person name="Naito M."/>
            <person name="Miyanohara M."/>
            <person name="Imai S."/>
            <person name="Nomura Y."/>
            <person name="Saito W."/>
            <person name="Momoi Y."/>
            <person name="Takada K."/>
            <person name="Miyabe-Nishiwaki T."/>
            <person name="Tomonaga M."/>
            <person name="Hanada N."/>
        </authorList>
    </citation>
    <scope>NUCLEOTIDE SEQUENCE [LARGE SCALE GENOMIC DNA]</scope>
    <source>
        <strain evidence="11">TKU 31</strain>
    </source>
</reference>
<evidence type="ECO:0000256" key="4">
    <source>
        <dbReference type="ARBA" id="ARBA00022741"/>
    </source>
</evidence>
<keyword evidence="7 8" id="KW-0030">Aminoacyl-tRNA synthetase</keyword>
<dbReference type="InterPro" id="IPR012340">
    <property type="entry name" value="NA-bd_OB-fold"/>
</dbReference>
<feature type="binding site" evidence="8">
    <location>
        <position position="172"/>
    </location>
    <ligand>
        <name>L-aspartate</name>
        <dbReference type="ChEBI" id="CHEBI:29991"/>
    </ligand>
</feature>
<dbReference type="Pfam" id="PF02938">
    <property type="entry name" value="GAD"/>
    <property type="match status" value="1"/>
</dbReference>
<dbReference type="InterPro" id="IPR045864">
    <property type="entry name" value="aa-tRNA-synth_II/BPL/LPL"/>
</dbReference>
<dbReference type="NCBIfam" id="TIGR00459">
    <property type="entry name" value="aspS_bact"/>
    <property type="match status" value="1"/>
</dbReference>
<evidence type="ECO:0000313" key="10">
    <source>
        <dbReference type="EMBL" id="BAQ23590.1"/>
    </source>
</evidence>
<dbReference type="HAMAP" id="MF_00044">
    <property type="entry name" value="Asp_tRNA_synth_type1"/>
    <property type="match status" value="1"/>
</dbReference>
<evidence type="ECO:0000256" key="1">
    <source>
        <dbReference type="ARBA" id="ARBA00006303"/>
    </source>
</evidence>
<dbReference type="AlphaFoldDB" id="A0A1L7LHI7"/>
<sequence length="583" mass="66244">MKELFIGNYGLEQVGQKVTAKGWVANIRNHGKLAFIELRDREGLLQVFVDSAVADFNKLHDLHKESILAVTGEIVARDERFVNPHIKSGQVELRAETIEIIASSKLLPFELDNHAHAGEDIRQKYRYLDLRREKMTANLKLRHQVTKAIRDYLNQADFIDVETPYLTKSTPEGARDFLVPSRVFKNQFYALPQSPQMLKQLLMGAGLERYYQIVRCFRDEDLRGDRQPEFTQVDLEMSFVSEEDVRNLVESMLKAVVKASKGIELTEDFPIISYAQAMRRFGSDKPDTRFAMELKDLTELSRGNTSLFLQKGLKKENGVVMGICAQNAAKAFTNRQMATLKQLVMDFGVAGFATATIEKGQVTGSLKSTFKDHNTELLELFEAKDGDMIFFVTGSLKRVQEALGSLRVRLAKDLELIDNDKLNFLWVVDWPLLEWNEDLNRYQAMHHPFTQGAFEDGSNWKENPEKMMSRAYDIVLNGYEIGGGSLRIHERSAQEAMFELLGMKKEDYERDFGFFLEALEYGFPPHGGLALGLDRLVMILAGEENIREVIAFPKNGQGADAMLESPSLVAAQQLADLYLTLRD</sequence>
<dbReference type="Gene3D" id="3.30.930.10">
    <property type="entry name" value="Bira Bifunctional Protein, Domain 2"/>
    <property type="match status" value="1"/>
</dbReference>
<dbReference type="InterPro" id="IPR002312">
    <property type="entry name" value="Asp/Asn-tRNA-synth_IIb"/>
</dbReference>
<dbReference type="GO" id="GO:0005524">
    <property type="term" value="F:ATP binding"/>
    <property type="evidence" value="ECO:0007669"/>
    <property type="project" value="UniProtKB-UniRule"/>
</dbReference>
<dbReference type="InterPro" id="IPR047090">
    <property type="entry name" value="AspRS_core"/>
</dbReference>
<dbReference type="SUPFAM" id="SSF55681">
    <property type="entry name" value="Class II aaRS and biotin synthetases"/>
    <property type="match status" value="1"/>
</dbReference>
<dbReference type="InterPro" id="IPR004364">
    <property type="entry name" value="Aa-tRNA-synt_II"/>
</dbReference>
<dbReference type="GO" id="GO:0050560">
    <property type="term" value="F:aspartate-tRNA(Asn) ligase activity"/>
    <property type="evidence" value="ECO:0007669"/>
    <property type="project" value="UniProtKB-EC"/>
</dbReference>
<keyword evidence="5 8" id="KW-0067">ATP-binding</keyword>
<evidence type="ECO:0000256" key="6">
    <source>
        <dbReference type="ARBA" id="ARBA00022917"/>
    </source>
</evidence>
<dbReference type="InterPro" id="IPR047089">
    <property type="entry name" value="Asp-tRNA-ligase_1_N"/>
</dbReference>
<evidence type="ECO:0000256" key="2">
    <source>
        <dbReference type="ARBA" id="ARBA00022490"/>
    </source>
</evidence>
<feature type="binding site" evidence="8">
    <location>
        <position position="218"/>
    </location>
    <ligand>
        <name>L-aspartate</name>
        <dbReference type="ChEBI" id="CHEBI:29991"/>
    </ligand>
</feature>
<dbReference type="GO" id="GO:0004815">
    <property type="term" value="F:aspartate-tRNA ligase activity"/>
    <property type="evidence" value="ECO:0007669"/>
    <property type="project" value="UniProtKB-UniRule"/>
</dbReference>
<dbReference type="EC" id="6.1.1.23" evidence="8"/>
<dbReference type="InterPro" id="IPR004524">
    <property type="entry name" value="Asp-tRNA-ligase_1"/>
</dbReference>
<feature type="binding site" evidence="8">
    <location>
        <begin position="532"/>
        <end position="535"/>
    </location>
    <ligand>
        <name>ATP</name>
        <dbReference type="ChEBI" id="CHEBI:30616"/>
    </ligand>
</feature>
<dbReference type="Pfam" id="PF00152">
    <property type="entry name" value="tRNA-synt_2"/>
    <property type="match status" value="1"/>
</dbReference>
<dbReference type="InterPro" id="IPR004365">
    <property type="entry name" value="NA-bd_OB_tRNA"/>
</dbReference>
<dbReference type="InterPro" id="IPR006195">
    <property type="entry name" value="aa-tRNA-synth_II"/>
</dbReference>
<comment type="subunit">
    <text evidence="8">Homodimer.</text>
</comment>
<feature type="binding site" evidence="8">
    <location>
        <position position="227"/>
    </location>
    <ligand>
        <name>ATP</name>
        <dbReference type="ChEBI" id="CHEBI:30616"/>
    </ligand>
</feature>
<evidence type="ECO:0000256" key="7">
    <source>
        <dbReference type="ARBA" id="ARBA00023146"/>
    </source>
</evidence>